<feature type="domain" description="Cell envelope-related transcriptional attenuator" evidence="6">
    <location>
        <begin position="91"/>
        <end position="248"/>
    </location>
</feature>
<evidence type="ECO:0000256" key="3">
    <source>
        <dbReference type="ARBA" id="ARBA00022968"/>
    </source>
</evidence>
<feature type="transmembrane region" description="Helical" evidence="5">
    <location>
        <begin position="15"/>
        <end position="36"/>
    </location>
</feature>
<reference evidence="7" key="1">
    <citation type="submission" date="2022-10" db="EMBL/GenBank/DDBJ databases">
        <title>Description of Fervidibacillus gen. nov. in the family Fervidibacillaceae fam. nov. with two species, Fervidibacillus albus sp. nov., and Fervidibacillus halotolerans sp. nov., isolated from tidal flat sediments.</title>
        <authorList>
            <person name="Kwon K.K."/>
            <person name="Yang S.-H."/>
        </authorList>
    </citation>
    <scope>NUCLEOTIDE SEQUENCE</scope>
    <source>
        <strain evidence="7">JCM 19140</strain>
    </source>
</reference>
<dbReference type="EMBL" id="JAOUSF010000002">
    <property type="protein sequence ID" value="MCU9613041.1"/>
    <property type="molecule type" value="Genomic_DNA"/>
</dbReference>
<dbReference type="InterPro" id="IPR004474">
    <property type="entry name" value="LytR_CpsA_psr"/>
</dbReference>
<dbReference type="GO" id="GO:0071555">
    <property type="term" value="P:cell wall organization"/>
    <property type="evidence" value="ECO:0007669"/>
    <property type="project" value="UniProtKB-KW"/>
</dbReference>
<evidence type="ECO:0000256" key="5">
    <source>
        <dbReference type="SAM" id="Phobius"/>
    </source>
</evidence>
<keyword evidence="8" id="KW-1185">Reference proteome</keyword>
<gene>
    <name evidence="7" type="ORF">OEV98_05690</name>
</gene>
<accession>A0AAE3IT89</accession>
<keyword evidence="3" id="KW-0735">Signal-anchor</keyword>
<dbReference type="PANTHER" id="PTHR33392:SF6">
    <property type="entry name" value="POLYISOPRENYL-TEICHOIC ACID--PEPTIDOGLYCAN TEICHOIC ACID TRANSFERASE TAGU"/>
    <property type="match status" value="1"/>
</dbReference>
<keyword evidence="4 5" id="KW-1133">Transmembrane helix</keyword>
<proteinExistence type="inferred from homology"/>
<dbReference type="NCBIfam" id="TIGR00350">
    <property type="entry name" value="lytR_cpsA_psr"/>
    <property type="match status" value="1"/>
</dbReference>
<protein>
    <submittedName>
        <fullName evidence="7">LCP family protein</fullName>
    </submittedName>
</protein>
<evidence type="ECO:0000256" key="4">
    <source>
        <dbReference type="ARBA" id="ARBA00022989"/>
    </source>
</evidence>
<comment type="similarity">
    <text evidence="1">Belongs to the LytR/CpsA/Psr (LCP) family.</text>
</comment>
<dbReference type="Pfam" id="PF03816">
    <property type="entry name" value="LytR_cpsA_psr"/>
    <property type="match status" value="1"/>
</dbReference>
<evidence type="ECO:0000259" key="6">
    <source>
        <dbReference type="Pfam" id="PF03816"/>
    </source>
</evidence>
<evidence type="ECO:0000313" key="8">
    <source>
        <dbReference type="Proteomes" id="UP001209318"/>
    </source>
</evidence>
<comment type="caution">
    <text evidence="7">The sequence shown here is derived from an EMBL/GenBank/DDBJ whole genome shotgun (WGS) entry which is preliminary data.</text>
</comment>
<dbReference type="RefSeq" id="WP_263072249.1">
    <property type="nucleotide sequence ID" value="NZ_JAOUSF010000002.1"/>
</dbReference>
<organism evidence="7 8">
    <name type="scientific">Perspicuibacillus lycopersici</name>
    <dbReference type="NCBI Taxonomy" id="1325689"/>
    <lineage>
        <taxon>Bacteria</taxon>
        <taxon>Bacillati</taxon>
        <taxon>Bacillota</taxon>
        <taxon>Bacilli</taxon>
        <taxon>Bacillales</taxon>
        <taxon>Bacillaceae</taxon>
        <taxon>Perspicuibacillus</taxon>
    </lineage>
</organism>
<name>A0AAE3IT89_9BACI</name>
<dbReference type="InterPro" id="IPR050922">
    <property type="entry name" value="LytR/CpsA/Psr_CW_biosynth"/>
</dbReference>
<evidence type="ECO:0000256" key="1">
    <source>
        <dbReference type="ARBA" id="ARBA00006068"/>
    </source>
</evidence>
<keyword evidence="2 5" id="KW-0812">Transmembrane</keyword>
<dbReference type="AlphaFoldDB" id="A0AAE3IT89"/>
<dbReference type="Proteomes" id="UP001209318">
    <property type="component" value="Unassembled WGS sequence"/>
</dbReference>
<keyword evidence="5" id="KW-0472">Membrane</keyword>
<evidence type="ECO:0000313" key="7">
    <source>
        <dbReference type="EMBL" id="MCU9613041.1"/>
    </source>
</evidence>
<dbReference type="Gene3D" id="3.40.630.190">
    <property type="entry name" value="LCP protein"/>
    <property type="match status" value="1"/>
</dbReference>
<sequence>MRAEKKKKKRSKWKIIGFSVLAFFVILIGVGVAAYFQLKPENHFKEVPVLSADPVDTDNDGKTDDTVKLDDPIFNVLLIGSDQRKGKNIGHSDSMMVVSVNLKNYEYHIMSIPRDTRVYLDGYGYTKLTSVQYILQANNGSKEGIEGAVKAISQFTGIPINYYVETNYWGLEGIVDTLGGIEMNVPFDVTLTHPWYPENSGKVITAGSYNFDGKMVTELVHERYSLDNGEYGRQELQSEALKGIAKEALKTSNLPKLPELVKAVPDFIVETNMKQADMLSFAFAVKNFDPSKQVHYHQLIGKGQTLYDDILQANNSQIVIDEDEMQKIVDEYFIHN</sequence>
<evidence type="ECO:0000256" key="2">
    <source>
        <dbReference type="ARBA" id="ARBA00022692"/>
    </source>
</evidence>
<dbReference type="PANTHER" id="PTHR33392">
    <property type="entry name" value="POLYISOPRENYL-TEICHOIC ACID--PEPTIDOGLYCAN TEICHOIC ACID TRANSFERASE TAGU"/>
    <property type="match status" value="1"/>
</dbReference>